<gene>
    <name evidence="2" type="ORF">NDU88_006329</name>
</gene>
<sequence>MARVTGERALAFTAEELERLVDGILTLHAKLYGRPEEQVSAHQKRGLWQAITKEVRSLGVYDRGSTHCWKRWEDLRRWARKTREAQLGKASQ</sequence>
<dbReference type="PANTHER" id="PTHR23098:SF23">
    <property type="entry name" value="MYB-RELATED TRANSCRIPTION FACTOR, PARTNER OF PROFILIN-LIKE ISOFORM X2-RELATED"/>
    <property type="match status" value="1"/>
</dbReference>
<accession>A0AAV7N0J3</accession>
<reference evidence="2" key="1">
    <citation type="journal article" date="2022" name="bioRxiv">
        <title>Sequencing and chromosome-scale assembly of the giantPleurodeles waltlgenome.</title>
        <authorList>
            <person name="Brown T."/>
            <person name="Elewa A."/>
            <person name="Iarovenko S."/>
            <person name="Subramanian E."/>
            <person name="Araus A.J."/>
            <person name="Petzold A."/>
            <person name="Susuki M."/>
            <person name="Suzuki K.-i.T."/>
            <person name="Hayashi T."/>
            <person name="Toyoda A."/>
            <person name="Oliveira C."/>
            <person name="Osipova E."/>
            <person name="Leigh N.D."/>
            <person name="Simon A."/>
            <person name="Yun M.H."/>
        </authorList>
    </citation>
    <scope>NUCLEOTIDE SEQUENCE</scope>
    <source>
        <strain evidence="2">20211129_DDA</strain>
        <tissue evidence="2">Liver</tissue>
    </source>
</reference>
<dbReference type="PANTHER" id="PTHR23098">
    <property type="entry name" value="AGAP001331-PA-RELATED"/>
    <property type="match status" value="1"/>
</dbReference>
<proteinExistence type="predicted"/>
<feature type="domain" description="Myb/SANT-like DNA-binding" evidence="1">
    <location>
        <begin position="8"/>
        <end position="82"/>
    </location>
</feature>
<keyword evidence="3" id="KW-1185">Reference proteome</keyword>
<organism evidence="2 3">
    <name type="scientific">Pleurodeles waltl</name>
    <name type="common">Iberian ribbed newt</name>
    <dbReference type="NCBI Taxonomy" id="8319"/>
    <lineage>
        <taxon>Eukaryota</taxon>
        <taxon>Metazoa</taxon>
        <taxon>Chordata</taxon>
        <taxon>Craniata</taxon>
        <taxon>Vertebrata</taxon>
        <taxon>Euteleostomi</taxon>
        <taxon>Amphibia</taxon>
        <taxon>Batrachia</taxon>
        <taxon>Caudata</taxon>
        <taxon>Salamandroidea</taxon>
        <taxon>Salamandridae</taxon>
        <taxon>Pleurodelinae</taxon>
        <taxon>Pleurodeles</taxon>
    </lineage>
</organism>
<evidence type="ECO:0000313" key="3">
    <source>
        <dbReference type="Proteomes" id="UP001066276"/>
    </source>
</evidence>
<dbReference type="EMBL" id="JANPWB010000013">
    <property type="protein sequence ID" value="KAJ1108959.1"/>
    <property type="molecule type" value="Genomic_DNA"/>
</dbReference>
<dbReference type="Proteomes" id="UP001066276">
    <property type="component" value="Chromosome 9"/>
</dbReference>
<dbReference type="GO" id="GO:0005634">
    <property type="term" value="C:nucleus"/>
    <property type="evidence" value="ECO:0007669"/>
    <property type="project" value="TreeGrafter"/>
</dbReference>
<comment type="caution">
    <text evidence="2">The sequence shown here is derived from an EMBL/GenBank/DDBJ whole genome shotgun (WGS) entry which is preliminary data.</text>
</comment>
<protein>
    <recommendedName>
        <fullName evidence="1">Myb/SANT-like DNA-binding domain-containing protein</fullName>
    </recommendedName>
</protein>
<evidence type="ECO:0000259" key="1">
    <source>
        <dbReference type="Pfam" id="PF13873"/>
    </source>
</evidence>
<dbReference type="Gene3D" id="1.10.10.60">
    <property type="entry name" value="Homeodomain-like"/>
    <property type="match status" value="1"/>
</dbReference>
<evidence type="ECO:0000313" key="2">
    <source>
        <dbReference type="EMBL" id="KAJ1108959.1"/>
    </source>
</evidence>
<dbReference type="InterPro" id="IPR028002">
    <property type="entry name" value="Myb_DNA-bind_5"/>
</dbReference>
<dbReference type="Pfam" id="PF13873">
    <property type="entry name" value="Myb_DNA-bind_5"/>
    <property type="match status" value="1"/>
</dbReference>
<dbReference type="AlphaFoldDB" id="A0AAV7N0J3"/>
<name>A0AAV7N0J3_PLEWA</name>